<evidence type="ECO:0000313" key="8">
    <source>
        <dbReference type="EMBL" id="MEB3512845.1"/>
    </source>
</evidence>
<feature type="transmembrane region" description="Helical" evidence="7">
    <location>
        <begin position="217"/>
        <end position="238"/>
    </location>
</feature>
<dbReference type="Proteomes" id="UP001348098">
    <property type="component" value="Unassembled WGS sequence"/>
</dbReference>
<evidence type="ECO:0000256" key="6">
    <source>
        <dbReference type="RuleBase" id="RU003943"/>
    </source>
</evidence>
<feature type="transmembrane region" description="Helical" evidence="7">
    <location>
        <begin position="175"/>
        <end position="205"/>
    </location>
</feature>
<feature type="transmembrane region" description="Helical" evidence="7">
    <location>
        <begin position="134"/>
        <end position="155"/>
    </location>
</feature>
<keyword evidence="9" id="KW-1185">Reference proteome</keyword>
<evidence type="ECO:0000313" key="9">
    <source>
        <dbReference type="Proteomes" id="UP001348098"/>
    </source>
</evidence>
<feature type="transmembrane region" description="Helical" evidence="7">
    <location>
        <begin position="20"/>
        <end position="41"/>
    </location>
</feature>
<comment type="subcellular location">
    <subcellularLocation>
        <location evidence="6">Cell membrane</location>
        <topology evidence="6">Multi-pass membrane protein</topology>
    </subcellularLocation>
    <subcellularLocation>
        <location evidence="1">Membrane</location>
        <topology evidence="1">Multi-pass membrane protein</topology>
    </subcellularLocation>
</comment>
<evidence type="ECO:0000256" key="3">
    <source>
        <dbReference type="ARBA" id="ARBA00022692"/>
    </source>
</evidence>
<protein>
    <submittedName>
        <fullName evidence="8">Zinc ABC transporter permease AztB</fullName>
    </submittedName>
</protein>
<reference evidence="8 9" key="1">
    <citation type="submission" date="2023-12" db="EMBL/GenBank/DDBJ databases">
        <title>novel species in genus Nocarida.</title>
        <authorList>
            <person name="Li Z."/>
        </authorList>
    </citation>
    <scope>NUCLEOTIDE SEQUENCE [LARGE SCALE GENOMIC DNA]</scope>
    <source>
        <strain evidence="8 9">CDC186</strain>
    </source>
</reference>
<keyword evidence="3 6" id="KW-0812">Transmembrane</keyword>
<feature type="transmembrane region" description="Helical" evidence="7">
    <location>
        <begin position="87"/>
        <end position="108"/>
    </location>
</feature>
<dbReference type="SUPFAM" id="SSF81345">
    <property type="entry name" value="ABC transporter involved in vitamin B12 uptake, BtuC"/>
    <property type="match status" value="1"/>
</dbReference>
<organism evidence="8 9">
    <name type="scientific">Nocardia implantans</name>
    <dbReference type="NCBI Taxonomy" id="3108168"/>
    <lineage>
        <taxon>Bacteria</taxon>
        <taxon>Bacillati</taxon>
        <taxon>Actinomycetota</taxon>
        <taxon>Actinomycetes</taxon>
        <taxon>Mycobacteriales</taxon>
        <taxon>Nocardiaceae</taxon>
        <taxon>Nocardia</taxon>
    </lineage>
</organism>
<dbReference type="Pfam" id="PF00950">
    <property type="entry name" value="ABC-3"/>
    <property type="match status" value="1"/>
</dbReference>
<dbReference type="SUPFAM" id="SSF50998">
    <property type="entry name" value="Quinoprotein alcohol dehydrogenase-like"/>
    <property type="match status" value="1"/>
</dbReference>
<evidence type="ECO:0000256" key="1">
    <source>
        <dbReference type="ARBA" id="ARBA00004141"/>
    </source>
</evidence>
<feature type="transmembrane region" description="Helical" evidence="7">
    <location>
        <begin position="53"/>
        <end position="81"/>
    </location>
</feature>
<evidence type="ECO:0000256" key="2">
    <source>
        <dbReference type="ARBA" id="ARBA00008034"/>
    </source>
</evidence>
<sequence length="668" mass="69502">MEWLAPFEVSFVQRALWGGLLVSCLCALAGTWVVVRGMAFLSEAMAHGMLPGIAIAALLGGNPLLGAAFSAAAMAVGVSVLGRSTRFAADIGIGLLFVGMLSAGVIIVSRSPSFAVDLTGFLFGDVLAVGERDLWYLVAATVLAAVLAVLGHRAFVALTFDPRKAHTLGLRPRLANVALVALVTLAIVASFHIVGTLLVFGLLIAPPAAAVYWTHRIPSIMLTAAALGAVATFAGLLISWHARTAAGATIAATAVALFFVSALSSRLRDRIRGRRVPPQPLAVLLALSAITPLIGCTTEDSIDPVETTPHGYVAGAQEADEAQPRLVVADAATGAVRVVDLITEEVVDLGRAEGAGRLTADGRFAFLPARDGVRIVDAGTWTVDHGDHVHYYRAPVRDLGAVAGGPLSAAHAEGAVTALIAEAGGTTLLNRSALGSGSRQVHGVIADAAAVPYAERLLVAAPTGDRIEVRTRDNAPAGVLAQPCPRPRGSAVTRRGVVFGCADGALVVRARDAVFTGEKIPYPPGSSEDDRAIEFFHRPGSATLVAEAGRRGVWVLDVRRKTWTAVDTGPVVAANTAGEDAALLVLTADGLLHSYDVGSGRESAAARQLTAPVRDGAPAPVILVDEHRAYVNDPAARVIHEIDYTDNLRTARTFRLDIAPTTMVETGR</sequence>
<accession>A0ABU6AZJ5</accession>
<dbReference type="NCBIfam" id="NF040871">
    <property type="entry name" value="AztB"/>
    <property type="match status" value="1"/>
</dbReference>
<evidence type="ECO:0000256" key="7">
    <source>
        <dbReference type="SAM" id="Phobius"/>
    </source>
</evidence>
<evidence type="ECO:0000256" key="4">
    <source>
        <dbReference type="ARBA" id="ARBA00022989"/>
    </source>
</evidence>
<dbReference type="InterPro" id="IPR037294">
    <property type="entry name" value="ABC_BtuC-like"/>
</dbReference>
<comment type="caution">
    <text evidence="8">The sequence shown here is derived from an EMBL/GenBank/DDBJ whole genome shotgun (WGS) entry which is preliminary data.</text>
</comment>
<dbReference type="PANTHER" id="PTHR30477:SF13">
    <property type="entry name" value="IRON TRANSPORT SYSTEM MEMBRANE PROTEIN HI_0360-RELATED"/>
    <property type="match status" value="1"/>
</dbReference>
<dbReference type="EMBL" id="JAYKYQ010000009">
    <property type="protein sequence ID" value="MEB3512845.1"/>
    <property type="molecule type" value="Genomic_DNA"/>
</dbReference>
<keyword evidence="4 7" id="KW-1133">Transmembrane helix</keyword>
<dbReference type="CDD" id="cd06550">
    <property type="entry name" value="TM_ABC_iron-siderophores_like"/>
    <property type="match status" value="1"/>
</dbReference>
<keyword evidence="6" id="KW-0813">Transport</keyword>
<dbReference type="InterPro" id="IPR011047">
    <property type="entry name" value="Quinoprotein_ADH-like_sf"/>
</dbReference>
<keyword evidence="5 7" id="KW-0472">Membrane</keyword>
<comment type="similarity">
    <text evidence="2 6">Belongs to the ABC-3 integral membrane protein family.</text>
</comment>
<dbReference type="Gene3D" id="1.10.3470.10">
    <property type="entry name" value="ABC transporter involved in vitamin B12 uptake, BtuC"/>
    <property type="match status" value="1"/>
</dbReference>
<dbReference type="PANTHER" id="PTHR30477">
    <property type="entry name" value="ABC-TRANSPORTER METAL-BINDING PROTEIN"/>
    <property type="match status" value="1"/>
</dbReference>
<proteinExistence type="inferred from homology"/>
<evidence type="ECO:0000256" key="5">
    <source>
        <dbReference type="ARBA" id="ARBA00023136"/>
    </source>
</evidence>
<feature type="transmembrane region" description="Helical" evidence="7">
    <location>
        <begin position="244"/>
        <end position="264"/>
    </location>
</feature>
<name>A0ABU6AZJ5_9NOCA</name>
<dbReference type="InterPro" id="IPR001626">
    <property type="entry name" value="ABC_TroCD"/>
</dbReference>
<dbReference type="RefSeq" id="WP_195081485.1">
    <property type="nucleotide sequence ID" value="NZ_JAYESH010000007.1"/>
</dbReference>
<gene>
    <name evidence="8" type="primary">aztB</name>
    <name evidence="8" type="ORF">U3653_22675</name>
</gene>